<name>A0ABS7VKV3_9HYPH</name>
<keyword evidence="1" id="KW-0694">RNA-binding</keyword>
<dbReference type="InterPro" id="IPR036986">
    <property type="entry name" value="S4_RNA-bd_sf"/>
</dbReference>
<proteinExistence type="predicted"/>
<dbReference type="Pfam" id="PF01479">
    <property type="entry name" value="S4"/>
    <property type="match status" value="1"/>
</dbReference>
<dbReference type="PROSITE" id="PS50889">
    <property type="entry name" value="S4"/>
    <property type="match status" value="1"/>
</dbReference>
<accession>A0ABS7VKV3</accession>
<evidence type="ECO:0000313" key="4">
    <source>
        <dbReference type="Proteomes" id="UP000704176"/>
    </source>
</evidence>
<dbReference type="EMBL" id="JAIRBM010000003">
    <property type="protein sequence ID" value="MBZ6075864.1"/>
    <property type="molecule type" value="Genomic_DNA"/>
</dbReference>
<reference evidence="3 4" key="1">
    <citation type="submission" date="2021-09" db="EMBL/GenBank/DDBJ databases">
        <title>The complete genome sequence of a new microorganism.</title>
        <authorList>
            <person name="Zi Z."/>
        </authorList>
    </citation>
    <scope>NUCLEOTIDE SEQUENCE [LARGE SCALE GENOMIC DNA]</scope>
    <source>
        <strain evidence="3 4">WGZ8</strain>
    </source>
</reference>
<comment type="caution">
    <text evidence="3">The sequence shown here is derived from an EMBL/GenBank/DDBJ whole genome shotgun (WGS) entry which is preliminary data.</text>
</comment>
<protein>
    <submittedName>
        <fullName evidence="3">RNA-binding S4 domain-containing protein</fullName>
    </submittedName>
</protein>
<feature type="domain" description="RNA-binding S4" evidence="2">
    <location>
        <begin position="6"/>
        <end position="71"/>
    </location>
</feature>
<dbReference type="SUPFAM" id="SSF55174">
    <property type="entry name" value="Alpha-L RNA-binding motif"/>
    <property type="match status" value="1"/>
</dbReference>
<organism evidence="3 4">
    <name type="scientific">Microvirga puerhi</name>
    <dbReference type="NCBI Taxonomy" id="2876078"/>
    <lineage>
        <taxon>Bacteria</taxon>
        <taxon>Pseudomonadati</taxon>
        <taxon>Pseudomonadota</taxon>
        <taxon>Alphaproteobacteria</taxon>
        <taxon>Hyphomicrobiales</taxon>
        <taxon>Methylobacteriaceae</taxon>
        <taxon>Microvirga</taxon>
    </lineage>
</organism>
<evidence type="ECO:0000256" key="1">
    <source>
        <dbReference type="PROSITE-ProRule" id="PRU00182"/>
    </source>
</evidence>
<keyword evidence="4" id="KW-1185">Reference proteome</keyword>
<evidence type="ECO:0000259" key="2">
    <source>
        <dbReference type="SMART" id="SM00363"/>
    </source>
</evidence>
<gene>
    <name evidence="3" type="ORF">K9B37_06120</name>
</gene>
<dbReference type="CDD" id="cd00165">
    <property type="entry name" value="S4"/>
    <property type="match status" value="1"/>
</dbReference>
<dbReference type="Gene3D" id="3.10.290.10">
    <property type="entry name" value="RNA-binding S4 domain"/>
    <property type="match status" value="1"/>
</dbReference>
<dbReference type="InterPro" id="IPR002942">
    <property type="entry name" value="S4_RNA-bd"/>
</dbReference>
<evidence type="ECO:0000313" key="3">
    <source>
        <dbReference type="EMBL" id="MBZ6075864.1"/>
    </source>
</evidence>
<sequence length="100" mass="11113">MREDRQRIDKWLWFARFAKSRTLAAKLVTSGFVRVNGQKAENPAKPLAVGDVVTLALARATLVLRVEDLGERRGPAPEARLLYADLTHDKGALVRGDDSE</sequence>
<dbReference type="SMART" id="SM00363">
    <property type="entry name" value="S4"/>
    <property type="match status" value="1"/>
</dbReference>
<dbReference type="Proteomes" id="UP000704176">
    <property type="component" value="Unassembled WGS sequence"/>
</dbReference>
<dbReference type="RefSeq" id="WP_224312154.1">
    <property type="nucleotide sequence ID" value="NZ_JAIRBM010000003.1"/>
</dbReference>